<comment type="caution">
    <text evidence="2">The sequence shown here is derived from an EMBL/GenBank/DDBJ whole genome shotgun (WGS) entry which is preliminary data.</text>
</comment>
<evidence type="ECO:0000259" key="1">
    <source>
        <dbReference type="Pfam" id="PF01272"/>
    </source>
</evidence>
<dbReference type="GO" id="GO:0003746">
    <property type="term" value="F:translation elongation factor activity"/>
    <property type="evidence" value="ECO:0007669"/>
    <property type="project" value="UniProtKB-KW"/>
</dbReference>
<name>A0ABU3BU08_9BACT</name>
<evidence type="ECO:0000313" key="3">
    <source>
        <dbReference type="Proteomes" id="UP001267426"/>
    </source>
</evidence>
<dbReference type="InterPro" id="IPR001437">
    <property type="entry name" value="Tscrpt_elong_fac_GreA/B_C"/>
</dbReference>
<dbReference type="EMBL" id="JAVRHT010000037">
    <property type="protein sequence ID" value="MDT0632777.1"/>
    <property type="molecule type" value="Genomic_DNA"/>
</dbReference>
<dbReference type="Proteomes" id="UP001267426">
    <property type="component" value="Unassembled WGS sequence"/>
</dbReference>
<keyword evidence="3" id="KW-1185">Reference proteome</keyword>
<keyword evidence="2" id="KW-0648">Protein biosynthesis</keyword>
<dbReference type="SUPFAM" id="SSF54534">
    <property type="entry name" value="FKBP-like"/>
    <property type="match status" value="1"/>
</dbReference>
<protein>
    <submittedName>
        <fullName evidence="2">GreA/GreB family elongation factor</fullName>
    </submittedName>
</protein>
<dbReference type="Gene3D" id="3.10.50.30">
    <property type="entry name" value="Transcription elongation factor, GreA/GreB, C-terminal domain"/>
    <property type="match status" value="1"/>
</dbReference>
<organism evidence="2 3">
    <name type="scientific">Rubrivirga litoralis</name>
    <dbReference type="NCBI Taxonomy" id="3075598"/>
    <lineage>
        <taxon>Bacteria</taxon>
        <taxon>Pseudomonadati</taxon>
        <taxon>Rhodothermota</taxon>
        <taxon>Rhodothermia</taxon>
        <taxon>Rhodothermales</taxon>
        <taxon>Rubricoccaceae</taxon>
        <taxon>Rubrivirga</taxon>
    </lineage>
</organism>
<dbReference type="RefSeq" id="WP_311664997.1">
    <property type="nucleotide sequence ID" value="NZ_JAVRHT010000037.1"/>
</dbReference>
<proteinExistence type="predicted"/>
<dbReference type="InterPro" id="IPR036953">
    <property type="entry name" value="GreA/GreB_C_sf"/>
</dbReference>
<accession>A0ABU3BU08</accession>
<gene>
    <name evidence="2" type="ORF">RM540_13535</name>
</gene>
<reference evidence="2 3" key="1">
    <citation type="submission" date="2023-09" db="EMBL/GenBank/DDBJ databases">
        <authorList>
            <person name="Rey-Velasco X."/>
        </authorList>
    </citation>
    <scope>NUCLEOTIDE SEQUENCE [LARGE SCALE GENOMIC DNA]</scope>
    <source>
        <strain evidence="2 3">F394</strain>
    </source>
</reference>
<keyword evidence="2" id="KW-0251">Elongation factor</keyword>
<evidence type="ECO:0000313" key="2">
    <source>
        <dbReference type="EMBL" id="MDT0632777.1"/>
    </source>
</evidence>
<feature type="domain" description="Transcription elongation factor GreA/GreB C-terminal" evidence="1">
    <location>
        <begin position="54"/>
        <end position="126"/>
    </location>
</feature>
<sequence length="138" mass="14417">MTTRPLTLTDPDRTTIGQLLASRNATAPEARTLADLVVGLSESVVVHSSEISPTVVTLNSRVRIRTLGTGAERVLTLVAGQSDLRAGRVSVFAPIGGALLGRREGDVVACDVPAGRTQFQIEAVLYQPEAAGAERVAA</sequence>
<dbReference type="Pfam" id="PF01272">
    <property type="entry name" value="GreA_GreB"/>
    <property type="match status" value="1"/>
</dbReference>